<feature type="region of interest" description="Disordered" evidence="1">
    <location>
        <begin position="246"/>
        <end position="270"/>
    </location>
</feature>
<dbReference type="AlphaFoldDB" id="A0A8H7MJD1"/>
<feature type="region of interest" description="Disordered" evidence="1">
    <location>
        <begin position="13"/>
        <end position="115"/>
    </location>
</feature>
<feature type="region of interest" description="Disordered" evidence="1">
    <location>
        <begin position="552"/>
        <end position="579"/>
    </location>
</feature>
<dbReference type="OrthoDB" id="3944862at2759"/>
<dbReference type="Proteomes" id="UP000651452">
    <property type="component" value="Unassembled WGS sequence"/>
</dbReference>
<evidence type="ECO:0000313" key="3">
    <source>
        <dbReference type="Proteomes" id="UP000651452"/>
    </source>
</evidence>
<feature type="compositionally biased region" description="Basic and acidic residues" evidence="1">
    <location>
        <begin position="24"/>
        <end position="45"/>
    </location>
</feature>
<feature type="compositionally biased region" description="Basic and acidic residues" evidence="1">
    <location>
        <begin position="569"/>
        <end position="578"/>
    </location>
</feature>
<accession>A0A8H7MJD1</accession>
<evidence type="ECO:0000256" key="1">
    <source>
        <dbReference type="SAM" id="MobiDB-lite"/>
    </source>
</evidence>
<comment type="caution">
    <text evidence="2">The sequence shown here is derived from an EMBL/GenBank/DDBJ whole genome shotgun (WGS) entry which is preliminary data.</text>
</comment>
<reference evidence="2" key="2">
    <citation type="submission" date="2020-09" db="EMBL/GenBank/DDBJ databases">
        <title>Reference genome assembly for Australian Ascochyta lentis isolate Al4.</title>
        <authorList>
            <person name="Lee R.C."/>
            <person name="Farfan-Caceres L.M."/>
            <person name="Debler J.W."/>
            <person name="Williams A.H."/>
            <person name="Henares B.M."/>
        </authorList>
    </citation>
    <scope>NUCLEOTIDE SEQUENCE</scope>
    <source>
        <strain evidence="2">Al4</strain>
    </source>
</reference>
<name>A0A8H7MJD1_9PLEO</name>
<organism evidence="2 3">
    <name type="scientific">Ascochyta lentis</name>
    <dbReference type="NCBI Taxonomy" id="205686"/>
    <lineage>
        <taxon>Eukaryota</taxon>
        <taxon>Fungi</taxon>
        <taxon>Dikarya</taxon>
        <taxon>Ascomycota</taxon>
        <taxon>Pezizomycotina</taxon>
        <taxon>Dothideomycetes</taxon>
        <taxon>Pleosporomycetidae</taxon>
        <taxon>Pleosporales</taxon>
        <taxon>Pleosporineae</taxon>
        <taxon>Didymellaceae</taxon>
        <taxon>Ascochyta</taxon>
    </lineage>
</organism>
<feature type="compositionally biased region" description="Polar residues" evidence="1">
    <location>
        <begin position="143"/>
        <end position="152"/>
    </location>
</feature>
<feature type="region of interest" description="Disordered" evidence="1">
    <location>
        <begin position="299"/>
        <end position="318"/>
    </location>
</feature>
<feature type="region of interest" description="Disordered" evidence="1">
    <location>
        <begin position="142"/>
        <end position="169"/>
    </location>
</feature>
<proteinExistence type="predicted"/>
<feature type="compositionally biased region" description="Basic and acidic residues" evidence="1">
    <location>
        <begin position="67"/>
        <end position="77"/>
    </location>
</feature>
<gene>
    <name evidence="2" type="ORF">EKO04_004971</name>
</gene>
<protein>
    <submittedName>
        <fullName evidence="2">Uncharacterized protein</fullName>
    </submittedName>
</protein>
<evidence type="ECO:0000313" key="2">
    <source>
        <dbReference type="EMBL" id="KAF9696895.1"/>
    </source>
</evidence>
<feature type="region of interest" description="Disordered" evidence="1">
    <location>
        <begin position="201"/>
        <end position="221"/>
    </location>
</feature>
<feature type="region of interest" description="Disordered" evidence="1">
    <location>
        <begin position="424"/>
        <end position="444"/>
    </location>
</feature>
<reference evidence="2" key="1">
    <citation type="submission" date="2018-12" db="EMBL/GenBank/DDBJ databases">
        <authorList>
            <person name="Syme R.A."/>
            <person name="Farfan-Caceres L."/>
            <person name="Lichtenzveig J."/>
        </authorList>
    </citation>
    <scope>NUCLEOTIDE SEQUENCE</scope>
    <source>
        <strain evidence="2">Al4</strain>
    </source>
</reference>
<sequence>MTSMSGLLSAISKSIPYASMGTVESHEPSRADSDTGPPVEHEGHKQRSRHSADTSYLLQGLYSNAEVRNRMRDKDPTAEPMQIESCLTPFPGSRTSLRLSRSNEHPSSSMSQVETSLPSNVQVNEDIAEHQRAVVKPQDISGMVSSDTLPQTKDTKIRPSFKGSLSSIRSSSDPVLREASILSNNPDLNKPLKTCLKQKAQSASTTPPNGPVTMTMTSNKSQKLRRVKTVDFEDSISDNVPLCARNSCSTKRQGKSKPSKASERAQPCPGRARLTRRLPACPAVTRTDVHVVAIAPVSSGLGSLGPAQPREGGETDPATPTMQIVESDNGSYEVIWDNLPPEHSMRKRRHSSFGSQALKATSPTATGSLERVNTKLSEWSGTWNAPSEFFKPTVVVFPEDDGRRPRFECATVDDEEIEIFAPPNSERASAVHSQHPSRPVSAPMSRAHSQDWFSATRPPQDMSLDTSALPTEQTLAMPDSDAWSAHLVAARRKLGASSPEQGLSNLDEAEMRFRNHRDSVTIAHSRLVHSGGVKPELLAHSDSVSLAKKRMHARKSATSAAHHTHRSKARSESGRLPDDNAAAMLPLPIVKAYAAEALRKASPVSILRSTESSATQHVRIGE</sequence>
<dbReference type="EMBL" id="RZGK01000008">
    <property type="protein sequence ID" value="KAF9696895.1"/>
    <property type="molecule type" value="Genomic_DNA"/>
</dbReference>
<feature type="compositionally biased region" description="Polar residues" evidence="1">
    <location>
        <begin position="93"/>
        <end position="115"/>
    </location>
</feature>
<keyword evidence="3" id="KW-1185">Reference proteome</keyword>